<dbReference type="AlphaFoldDB" id="A0A4R8LJC0"/>
<name>A0A4R8LJC0_9BURK</name>
<keyword evidence="2" id="KW-1185">Reference proteome</keyword>
<dbReference type="RefSeq" id="WP_134194332.1">
    <property type="nucleotide sequence ID" value="NZ_JBHLUW010000016.1"/>
</dbReference>
<dbReference type="OrthoDB" id="9026016at2"/>
<sequence>MFRIYEYKGFAVSIAVEASVLIQRSVPGGSGFLATVQVASKREAVPLTAPLHLAGRTGEAFHTEADALMGGYAAGQRLVEALLRAPR</sequence>
<proteinExistence type="predicted"/>
<gene>
    <name evidence="1" type="ORF">BX592_11793</name>
</gene>
<accession>A0A4R8LJC0</accession>
<evidence type="ECO:0000313" key="2">
    <source>
        <dbReference type="Proteomes" id="UP000295509"/>
    </source>
</evidence>
<dbReference type="Proteomes" id="UP000295509">
    <property type="component" value="Unassembled WGS sequence"/>
</dbReference>
<reference evidence="1 2" key="1">
    <citation type="submission" date="2019-03" db="EMBL/GenBank/DDBJ databases">
        <title>Genomic Encyclopedia of Type Strains, Phase III (KMG-III): the genomes of soil and plant-associated and newly described type strains.</title>
        <authorList>
            <person name="Whitman W."/>
        </authorList>
    </citation>
    <scope>NUCLEOTIDE SEQUENCE [LARGE SCALE GENOMIC DNA]</scope>
    <source>
        <strain evidence="1 2">LMG 29544</strain>
    </source>
</reference>
<dbReference type="EMBL" id="SORE01000017">
    <property type="protein sequence ID" value="TDY43891.1"/>
    <property type="molecule type" value="Genomic_DNA"/>
</dbReference>
<protein>
    <submittedName>
        <fullName evidence="1">Uncharacterized protein</fullName>
    </submittedName>
</protein>
<comment type="caution">
    <text evidence="1">The sequence shown here is derived from an EMBL/GenBank/DDBJ whole genome shotgun (WGS) entry which is preliminary data.</text>
</comment>
<evidence type="ECO:0000313" key="1">
    <source>
        <dbReference type="EMBL" id="TDY43891.1"/>
    </source>
</evidence>
<organism evidence="1 2">
    <name type="scientific">Paraburkholderia rhizosphaerae</name>
    <dbReference type="NCBI Taxonomy" id="480658"/>
    <lineage>
        <taxon>Bacteria</taxon>
        <taxon>Pseudomonadati</taxon>
        <taxon>Pseudomonadota</taxon>
        <taxon>Betaproteobacteria</taxon>
        <taxon>Burkholderiales</taxon>
        <taxon>Burkholderiaceae</taxon>
        <taxon>Paraburkholderia</taxon>
    </lineage>
</organism>